<feature type="compositionally biased region" description="Basic and acidic residues" evidence="5">
    <location>
        <begin position="81"/>
        <end position="90"/>
    </location>
</feature>
<evidence type="ECO:0000256" key="5">
    <source>
        <dbReference type="SAM" id="MobiDB-lite"/>
    </source>
</evidence>
<gene>
    <name evidence="8" type="ORF">PENTCL1PPCAC_20034</name>
</gene>
<dbReference type="PROSITE" id="PS50016">
    <property type="entry name" value="ZF_PHD_2"/>
    <property type="match status" value="1"/>
</dbReference>
<evidence type="ECO:0000313" key="9">
    <source>
        <dbReference type="Proteomes" id="UP001432027"/>
    </source>
</evidence>
<dbReference type="InterPro" id="IPR034732">
    <property type="entry name" value="EPHD"/>
</dbReference>
<reference evidence="8" key="1">
    <citation type="submission" date="2023-10" db="EMBL/GenBank/DDBJ databases">
        <title>Genome assembly of Pristionchus species.</title>
        <authorList>
            <person name="Yoshida K."/>
            <person name="Sommer R.J."/>
        </authorList>
    </citation>
    <scope>NUCLEOTIDE SEQUENCE</scope>
    <source>
        <strain evidence="8">RS0144</strain>
    </source>
</reference>
<feature type="compositionally biased region" description="Polar residues" evidence="5">
    <location>
        <begin position="12"/>
        <end position="30"/>
    </location>
</feature>
<evidence type="ECO:0000313" key="8">
    <source>
        <dbReference type="EMBL" id="GMS97859.1"/>
    </source>
</evidence>
<keyword evidence="3" id="KW-0862">Zinc</keyword>
<dbReference type="PROSITE" id="PS51805">
    <property type="entry name" value="EPHD"/>
    <property type="match status" value="1"/>
</dbReference>
<dbReference type="GO" id="GO:0006357">
    <property type="term" value="P:regulation of transcription by RNA polymerase II"/>
    <property type="evidence" value="ECO:0007669"/>
    <property type="project" value="TreeGrafter"/>
</dbReference>
<evidence type="ECO:0000256" key="3">
    <source>
        <dbReference type="ARBA" id="ARBA00022833"/>
    </source>
</evidence>
<feature type="compositionally biased region" description="Polar residues" evidence="5">
    <location>
        <begin position="54"/>
        <end position="69"/>
    </location>
</feature>
<feature type="domain" description="PHD-type" evidence="7">
    <location>
        <begin position="337"/>
        <end position="453"/>
    </location>
</feature>
<dbReference type="Gene3D" id="3.30.40.10">
    <property type="entry name" value="Zinc/RING finger domain, C3HC4 (zinc finger)"/>
    <property type="match status" value="2"/>
</dbReference>
<dbReference type="Proteomes" id="UP001432027">
    <property type="component" value="Unassembled WGS sequence"/>
</dbReference>
<dbReference type="Pfam" id="PF13832">
    <property type="entry name" value="zf-HC5HC2H_2"/>
    <property type="match status" value="1"/>
</dbReference>
<keyword evidence="2 4" id="KW-0863">Zinc-finger</keyword>
<dbReference type="CDD" id="cd15492">
    <property type="entry name" value="PHD_BRPF_JADE_like"/>
    <property type="match status" value="1"/>
</dbReference>
<keyword evidence="9" id="KW-1185">Reference proteome</keyword>
<sequence length="676" mass="76952">MRPRERKPAGQKASNTPKRPGSFSFSSTHGSPPRPNVVTSAKNHSDGLEDEAPCSSSSILQKKTPSQSAAIRPKSDKRRSGRDLSEESNRSRIGSPKKKTYLTISDAITNEPIERFRTDILNQIRAGDYEFMVSDLHFSSLRLTDTWKEEWNEGVQVPLHSTENLPRFDTEPCDIPAVSKGPWRLPRDKYLLSKSAPYEKEETHEVHAVPPLRIYQGDRMDELWLKGRNSLHATHIDLPTMLDLMNEFEIDCFKCLHRVVQNSLASASSTLNSTNMVDEEAPCDVCKSKDCDDDDPMIFCDGCNICLHLTCYGLTAIPEGNWECDMCKAVGFARHDRLKCAVCPNTGGAMKEVEGGSKWAHLTCAMWIPEIRFTQTKAGHLVVASLDSIPDRRWQLKCCICDQRMGACIQCNSSRCVTAFHTTCAQKSGAYEFTQKVDKDKSVEYVAYCKRHTKERKKMDGASGNNKDTTKDEYQEMKRKEEVLREFEGEFFLYVKFEKAAERLSVRPRFASDVYEYWKLKRHENGGKPLINNLESEITVETEKPIIGIECEDSDGEEYMMLRASDDVQHQLTPFQLKCWRFQKHVFQSADRGRTGCDIVMKRERQKLALLNTNRDLFHLLIDLDNQPGIPLSSRAITQIIEGFQADLTPEEIAECDRMAEEMVQSEPPSKTKKRG</sequence>
<dbReference type="EMBL" id="BTSX01000004">
    <property type="protein sequence ID" value="GMS97859.1"/>
    <property type="molecule type" value="Genomic_DNA"/>
</dbReference>
<feature type="region of interest" description="Disordered" evidence="5">
    <location>
        <begin position="1"/>
        <end position="98"/>
    </location>
</feature>
<dbReference type="SUPFAM" id="SSF57903">
    <property type="entry name" value="FYVE/PHD zinc finger"/>
    <property type="match status" value="1"/>
</dbReference>
<dbReference type="InterPro" id="IPR050701">
    <property type="entry name" value="Histone_Mod_Regulator"/>
</dbReference>
<evidence type="ECO:0008006" key="10">
    <source>
        <dbReference type="Google" id="ProtNLM"/>
    </source>
</evidence>
<evidence type="ECO:0000259" key="7">
    <source>
        <dbReference type="PROSITE" id="PS51805"/>
    </source>
</evidence>
<comment type="caution">
    <text evidence="8">The sequence shown here is derived from an EMBL/GenBank/DDBJ whole genome shotgun (WGS) entry which is preliminary data.</text>
</comment>
<dbReference type="InterPro" id="IPR001965">
    <property type="entry name" value="Znf_PHD"/>
</dbReference>
<evidence type="ECO:0000256" key="4">
    <source>
        <dbReference type="PROSITE-ProRule" id="PRU00146"/>
    </source>
</evidence>
<dbReference type="InterPro" id="IPR011011">
    <property type="entry name" value="Znf_FYVE_PHD"/>
</dbReference>
<feature type="domain" description="PHD-type" evidence="6">
    <location>
        <begin position="280"/>
        <end position="330"/>
    </location>
</feature>
<evidence type="ECO:0000256" key="1">
    <source>
        <dbReference type="ARBA" id="ARBA00022723"/>
    </source>
</evidence>
<evidence type="ECO:0000259" key="6">
    <source>
        <dbReference type="PROSITE" id="PS50016"/>
    </source>
</evidence>
<dbReference type="AlphaFoldDB" id="A0AAV5TTS9"/>
<dbReference type="Pfam" id="PF13831">
    <property type="entry name" value="PHD_2"/>
    <property type="match status" value="1"/>
</dbReference>
<dbReference type="PANTHER" id="PTHR13793:SF107">
    <property type="entry name" value="BROMODOMAIN-CONTAINING PROTEIN HOMOLOG"/>
    <property type="match status" value="1"/>
</dbReference>
<protein>
    <recommendedName>
        <fullName evidence="10">PHD finger motif containing protein</fullName>
    </recommendedName>
</protein>
<dbReference type="SMART" id="SM00249">
    <property type="entry name" value="PHD"/>
    <property type="match status" value="2"/>
</dbReference>
<organism evidence="8 9">
    <name type="scientific">Pristionchus entomophagus</name>
    <dbReference type="NCBI Taxonomy" id="358040"/>
    <lineage>
        <taxon>Eukaryota</taxon>
        <taxon>Metazoa</taxon>
        <taxon>Ecdysozoa</taxon>
        <taxon>Nematoda</taxon>
        <taxon>Chromadorea</taxon>
        <taxon>Rhabditida</taxon>
        <taxon>Rhabditina</taxon>
        <taxon>Diplogasteromorpha</taxon>
        <taxon>Diplogasteroidea</taxon>
        <taxon>Neodiplogasteridae</taxon>
        <taxon>Pristionchus</taxon>
    </lineage>
</organism>
<feature type="non-terminal residue" evidence="8">
    <location>
        <position position="676"/>
    </location>
</feature>
<keyword evidence="1" id="KW-0479">Metal-binding</keyword>
<accession>A0AAV5TTS9</accession>
<dbReference type="PANTHER" id="PTHR13793">
    <property type="entry name" value="PHD FINGER PROTEINS"/>
    <property type="match status" value="1"/>
</dbReference>
<name>A0AAV5TTS9_9BILA</name>
<proteinExistence type="predicted"/>
<dbReference type="GO" id="GO:0008270">
    <property type="term" value="F:zinc ion binding"/>
    <property type="evidence" value="ECO:0007669"/>
    <property type="project" value="UniProtKB-KW"/>
</dbReference>
<evidence type="ECO:0000256" key="2">
    <source>
        <dbReference type="ARBA" id="ARBA00022771"/>
    </source>
</evidence>
<dbReference type="InterPro" id="IPR013083">
    <property type="entry name" value="Znf_RING/FYVE/PHD"/>
</dbReference>
<dbReference type="InterPro" id="IPR019787">
    <property type="entry name" value="Znf_PHD-finger"/>
</dbReference>